<dbReference type="AlphaFoldDB" id="A0A5J4VXL3"/>
<reference evidence="1 2" key="1">
    <citation type="submission" date="2019-03" db="EMBL/GenBank/DDBJ databases">
        <title>Single cell metagenomics reveals metabolic interactions within the superorganism composed of flagellate Streblomastix strix and complex community of Bacteroidetes bacteria on its surface.</title>
        <authorList>
            <person name="Treitli S.C."/>
            <person name="Kolisko M."/>
            <person name="Husnik F."/>
            <person name="Keeling P."/>
            <person name="Hampl V."/>
        </authorList>
    </citation>
    <scope>NUCLEOTIDE SEQUENCE [LARGE SCALE GENOMIC DNA]</scope>
    <source>
        <strain evidence="1">ST1C</strain>
    </source>
</reference>
<protein>
    <submittedName>
        <fullName evidence="1">Uncharacterized protein</fullName>
    </submittedName>
</protein>
<dbReference type="OrthoDB" id="6375801at2759"/>
<proteinExistence type="predicted"/>
<sequence length="290" mass="33974">MEKDKPQEVKQYKRGHGWPTVCEDTELEDDECEIELDPSDVYSPSLDPNAKFENEMDDNNLDIVVVNYDYPNDIVTKIQAGQYNQIPIEEQIRFVGDYQIVSEQRTDLCSFCHGAEQIFRMMREEGKKFNQLSEIEQEYLQLWKTHNDEAQHQSACMHQDIFNLQPKSYDIQLNIVYTILTTCLSHTSQFVIKTFKRVLQEEEFSGIKNLIRWSDGAGHFRITEVFAYIDDKDHPILPNCSVDINYFSPSHGKSECDSVFGSIVHDWRRNRRRQRSRASNKAFISLPMKV</sequence>
<name>A0A5J4VXL3_9EUKA</name>
<accession>A0A5J4VXL3</accession>
<dbReference type="Proteomes" id="UP000324800">
    <property type="component" value="Unassembled WGS sequence"/>
</dbReference>
<comment type="caution">
    <text evidence="1">The sequence shown here is derived from an EMBL/GenBank/DDBJ whole genome shotgun (WGS) entry which is preliminary data.</text>
</comment>
<gene>
    <name evidence="1" type="ORF">EZS28_017434</name>
</gene>
<organism evidence="1 2">
    <name type="scientific">Streblomastix strix</name>
    <dbReference type="NCBI Taxonomy" id="222440"/>
    <lineage>
        <taxon>Eukaryota</taxon>
        <taxon>Metamonada</taxon>
        <taxon>Preaxostyla</taxon>
        <taxon>Oxymonadida</taxon>
        <taxon>Streblomastigidae</taxon>
        <taxon>Streblomastix</taxon>
    </lineage>
</organism>
<dbReference type="EMBL" id="SNRW01004546">
    <property type="protein sequence ID" value="KAA6387039.1"/>
    <property type="molecule type" value="Genomic_DNA"/>
</dbReference>
<evidence type="ECO:0000313" key="2">
    <source>
        <dbReference type="Proteomes" id="UP000324800"/>
    </source>
</evidence>
<evidence type="ECO:0000313" key="1">
    <source>
        <dbReference type="EMBL" id="KAA6387039.1"/>
    </source>
</evidence>